<dbReference type="InterPro" id="IPR004165">
    <property type="entry name" value="CoA_trans_fam_I"/>
</dbReference>
<dbReference type="NCBIfam" id="NF007394">
    <property type="entry name" value="PRK09920.1"/>
    <property type="match status" value="1"/>
</dbReference>
<gene>
    <name evidence="2" type="ordered locus">Hprae_1556</name>
</gene>
<reference evidence="2 3" key="2">
    <citation type="journal article" date="2011" name="Stand. Genomic Sci.">
        <title>Complete genome sequence of the extremely halophilic Halanaerobium praevalens type strain (GSL).</title>
        <authorList>
            <person name="Ivanova N."/>
            <person name="Sikorski J."/>
            <person name="Chertkov O."/>
            <person name="Nolan M."/>
            <person name="Lucas S."/>
            <person name="Hammon N."/>
            <person name="Deshpande S."/>
            <person name="Cheng J.F."/>
            <person name="Tapia R."/>
            <person name="Han C."/>
            <person name="Goodwin L."/>
            <person name="Pitluck S."/>
            <person name="Huntemann M."/>
            <person name="Liolios K."/>
            <person name="Pagani I."/>
            <person name="Mavromatis K."/>
            <person name="Ovchinikova G."/>
            <person name="Pati A."/>
            <person name="Chen A."/>
            <person name="Palaniappan K."/>
            <person name="Land M."/>
            <person name="Hauser L."/>
            <person name="Brambilla E.M."/>
            <person name="Kannan K.P."/>
            <person name="Rohde M."/>
            <person name="Tindall B.J."/>
            <person name="Goker M."/>
            <person name="Detter J.C."/>
            <person name="Woyke T."/>
            <person name="Bristow J."/>
            <person name="Eisen J.A."/>
            <person name="Markowitz V."/>
            <person name="Hugenholtz P."/>
            <person name="Kyrpides N.C."/>
            <person name="Klenk H.P."/>
            <person name="Lapidus A."/>
        </authorList>
    </citation>
    <scope>NUCLEOTIDE SEQUENCE [LARGE SCALE GENOMIC DNA]</scope>
    <source>
        <strain evidence="3">ATCC 33744 / DSM 2228 / GSL</strain>
    </source>
</reference>
<organism evidence="2 3">
    <name type="scientific">Halanaerobium praevalens (strain ATCC 33744 / DSM 2228 / GSL)</name>
    <dbReference type="NCBI Taxonomy" id="572479"/>
    <lineage>
        <taxon>Bacteria</taxon>
        <taxon>Bacillati</taxon>
        <taxon>Bacillota</taxon>
        <taxon>Clostridia</taxon>
        <taxon>Halanaerobiales</taxon>
        <taxon>Halanaerobiaceae</taxon>
        <taxon>Halanaerobium</taxon>
    </lineage>
</organism>
<dbReference type="RefSeq" id="WP_014553703.1">
    <property type="nucleotide sequence ID" value="NC_017455.1"/>
</dbReference>
<accession>E3DP50</accession>
<dbReference type="InterPro" id="IPR012792">
    <property type="entry name" value="3-oxoacid_CoA-transf_A"/>
</dbReference>
<dbReference type="Pfam" id="PF01144">
    <property type="entry name" value="CoA_trans"/>
    <property type="match status" value="1"/>
</dbReference>
<dbReference type="STRING" id="572479.Hprae_1556"/>
<protein>
    <submittedName>
        <fullName evidence="2">Butyryl-CoA:acetoacetate CoA-transferase alpha subunit</fullName>
        <ecNumber evidence="2">2.8.3.8</ecNumber>
        <ecNumber evidence="2">2.8.3.9</ecNumber>
    </submittedName>
</protein>
<dbReference type="NCBIfam" id="TIGR02429">
    <property type="entry name" value="pcaI_scoA_fam"/>
    <property type="match status" value="1"/>
</dbReference>
<dbReference type="GO" id="GO:0047371">
    <property type="term" value="F:butyrate-acetoacetate CoA-transferase activity"/>
    <property type="evidence" value="ECO:0007669"/>
    <property type="project" value="UniProtKB-EC"/>
</dbReference>
<dbReference type="OrthoDB" id="9777193at2"/>
<dbReference type="EC" id="2.8.3.8" evidence="2"/>
<dbReference type="SMART" id="SM00882">
    <property type="entry name" value="CoA_trans"/>
    <property type="match status" value="1"/>
</dbReference>
<dbReference type="PANTHER" id="PTHR13707:SF60">
    <property type="entry name" value="ACETATE COA-TRANSFERASE SUBUNIT ALPHA"/>
    <property type="match status" value="1"/>
</dbReference>
<dbReference type="GO" id="GO:0008775">
    <property type="term" value="F:acetate CoA-transferase activity"/>
    <property type="evidence" value="ECO:0007669"/>
    <property type="project" value="UniProtKB-EC"/>
</dbReference>
<dbReference type="KEGG" id="hpk:Hprae_1556"/>
<dbReference type="AlphaFoldDB" id="E3DP50"/>
<sequence>MSKIISLEDAAAKVEAGDRVMVGGFLACGSPEEILAKVLENDVDNLTIIANDTSFPDKGIGQLVASGNVKKVIASHIGTNPETGKKMHDGSMEVELVPQGTLAERIRIGGAGLGGFLTPTGVGTIVEEGKKVIESEGQEYLLELPLKADVALVKAWKADKKGNLVYRKSARNFNPLIAKACETVIVEAEEIVEVGELDPDHVVTPSIFVDYIVRGEN</sequence>
<dbReference type="EC" id="2.8.3.9" evidence="2"/>
<dbReference type="Proteomes" id="UP000006866">
    <property type="component" value="Chromosome"/>
</dbReference>
<keyword evidence="1 2" id="KW-0808">Transferase</keyword>
<dbReference type="Gene3D" id="3.40.1080.10">
    <property type="entry name" value="Glutaconate Coenzyme A-transferase"/>
    <property type="match status" value="1"/>
</dbReference>
<evidence type="ECO:0000313" key="2">
    <source>
        <dbReference type="EMBL" id="ADO77683.1"/>
    </source>
</evidence>
<dbReference type="SUPFAM" id="SSF100950">
    <property type="entry name" value="NagB/RpiA/CoA transferase-like"/>
    <property type="match status" value="1"/>
</dbReference>
<dbReference type="PATRIC" id="fig|572479.3.peg.1576"/>
<proteinExistence type="predicted"/>
<keyword evidence="3" id="KW-1185">Reference proteome</keyword>
<dbReference type="HOGENOM" id="CLU_019942_2_1_9"/>
<dbReference type="eggNOG" id="COG1788">
    <property type="taxonomic scope" value="Bacteria"/>
</dbReference>
<evidence type="ECO:0000256" key="1">
    <source>
        <dbReference type="ARBA" id="ARBA00022679"/>
    </source>
</evidence>
<name>E3DP50_HALPG</name>
<dbReference type="PANTHER" id="PTHR13707">
    <property type="entry name" value="KETOACID-COENZYME A TRANSFERASE"/>
    <property type="match status" value="1"/>
</dbReference>
<dbReference type="EMBL" id="CP002175">
    <property type="protein sequence ID" value="ADO77683.1"/>
    <property type="molecule type" value="Genomic_DNA"/>
</dbReference>
<dbReference type="InterPro" id="IPR037171">
    <property type="entry name" value="NagB/RpiA_transferase-like"/>
</dbReference>
<evidence type="ECO:0000313" key="3">
    <source>
        <dbReference type="Proteomes" id="UP000006866"/>
    </source>
</evidence>
<reference evidence="3" key="1">
    <citation type="submission" date="2010-10" db="EMBL/GenBank/DDBJ databases">
        <title>The complete genome of Halanaerobium praevalens DSM 2228.</title>
        <authorList>
            <consortium name="US DOE Joint Genome Institute (JGI-PGF)"/>
            <person name="Lucas S."/>
            <person name="Copeland A."/>
            <person name="Lapidus A."/>
            <person name="Glavina del Rio T."/>
            <person name="Dalin E."/>
            <person name="Tice H."/>
            <person name="Bruce D."/>
            <person name="Goodwin L."/>
            <person name="Pitluck S."/>
            <person name="Kyrpides N."/>
            <person name="Mavromatis K."/>
            <person name="Ivanova N."/>
            <person name="Ovchinnikova G."/>
            <person name="Chertkov O."/>
            <person name="Detter J.C."/>
            <person name="Han C."/>
            <person name="Larimer F."/>
            <person name="Land M."/>
            <person name="Hauser L."/>
            <person name="Markowitz V."/>
            <person name="Cheng J.-F."/>
            <person name="Hugenholtz P."/>
            <person name="Woyke T."/>
            <person name="Wu D."/>
            <person name="Tindall B."/>
            <person name="Pomrenke H.G."/>
            <person name="Brambilla E."/>
            <person name="Klenk H.-P."/>
            <person name="Eisen J.A."/>
        </authorList>
    </citation>
    <scope>NUCLEOTIDE SEQUENCE [LARGE SCALE GENOMIC DNA]</scope>
    <source>
        <strain evidence="3">ATCC 33744 / DSM 2228 / GSL</strain>
    </source>
</reference>